<name>A0A4Q7VVN1_9BURK</name>
<accession>A0A4Q7VVN1</accession>
<protein>
    <submittedName>
        <fullName evidence="3">Uncharacterized protein</fullName>
    </submittedName>
</protein>
<proteinExistence type="predicted"/>
<gene>
    <name evidence="3" type="ORF">EV670_1265</name>
</gene>
<dbReference type="AlphaFoldDB" id="A0A4Q7VVN1"/>
<evidence type="ECO:0000313" key="3">
    <source>
        <dbReference type="EMBL" id="RZU00555.1"/>
    </source>
</evidence>
<comment type="caution">
    <text evidence="3">The sequence shown here is derived from an EMBL/GenBank/DDBJ whole genome shotgun (WGS) entry which is preliminary data.</text>
</comment>
<reference evidence="3 4" key="1">
    <citation type="submission" date="2019-02" db="EMBL/GenBank/DDBJ databases">
        <title>Genomic Encyclopedia of Type Strains, Phase IV (KMG-IV): sequencing the most valuable type-strain genomes for metagenomic binning, comparative biology and taxonomic classification.</title>
        <authorList>
            <person name="Goeker M."/>
        </authorList>
    </citation>
    <scope>NUCLEOTIDE SEQUENCE [LARGE SCALE GENOMIC DNA]</scope>
    <source>
        <strain evidence="3 4">DSM 19570</strain>
    </source>
</reference>
<feature type="signal peptide" evidence="2">
    <location>
        <begin position="1"/>
        <end position="21"/>
    </location>
</feature>
<evidence type="ECO:0000313" key="4">
    <source>
        <dbReference type="Proteomes" id="UP000293671"/>
    </source>
</evidence>
<feature type="region of interest" description="Disordered" evidence="1">
    <location>
        <begin position="72"/>
        <end position="91"/>
    </location>
</feature>
<evidence type="ECO:0000256" key="1">
    <source>
        <dbReference type="SAM" id="MobiDB-lite"/>
    </source>
</evidence>
<keyword evidence="4" id="KW-1185">Reference proteome</keyword>
<keyword evidence="2" id="KW-0732">Signal</keyword>
<dbReference type="Proteomes" id="UP000293671">
    <property type="component" value="Unassembled WGS sequence"/>
</dbReference>
<feature type="chain" id="PRO_5020274547" evidence="2">
    <location>
        <begin position="22"/>
        <end position="91"/>
    </location>
</feature>
<dbReference type="RefSeq" id="WP_130431006.1">
    <property type="nucleotide sequence ID" value="NZ_SHKP01000005.1"/>
</dbReference>
<organism evidence="3 4">
    <name type="scientific">Rivibacter subsaxonicus</name>
    <dbReference type="NCBI Taxonomy" id="457575"/>
    <lineage>
        <taxon>Bacteria</taxon>
        <taxon>Pseudomonadati</taxon>
        <taxon>Pseudomonadota</taxon>
        <taxon>Betaproteobacteria</taxon>
        <taxon>Burkholderiales</taxon>
        <taxon>Rivibacter</taxon>
    </lineage>
</organism>
<dbReference type="EMBL" id="SHKP01000005">
    <property type="protein sequence ID" value="RZU00555.1"/>
    <property type="molecule type" value="Genomic_DNA"/>
</dbReference>
<sequence>MQSTSLTRAAALIALACLALAGCSGGGDYEQPPPAPVAEATEVPISAVASSRAFTDYAAALAPSDSAEALGLGALGDASPVDDSGEPLPIG</sequence>
<evidence type="ECO:0000256" key="2">
    <source>
        <dbReference type="SAM" id="SignalP"/>
    </source>
</evidence>